<proteinExistence type="inferred from homology"/>
<evidence type="ECO:0000313" key="8">
    <source>
        <dbReference type="EMBL" id="KAB1086262.1"/>
    </source>
</evidence>
<reference evidence="8 9" key="1">
    <citation type="submission" date="2019-09" db="EMBL/GenBank/DDBJ databases">
        <title>Genome sequencing of Ng87 strain.</title>
        <authorList>
            <person name="Karasev E.S."/>
            <person name="Andronov E."/>
        </authorList>
    </citation>
    <scope>NUCLEOTIDE SEQUENCE [LARGE SCALE GENOMIC DNA]</scope>
    <source>
        <strain evidence="8 9">Ng87</strain>
    </source>
</reference>
<keyword evidence="4" id="KW-0548">Nucleotidyltransferase</keyword>
<comment type="caution">
    <text evidence="6">Lacks conserved residue(s) required for the propagation of feature annotation.</text>
</comment>
<protein>
    <submittedName>
        <fullName evidence="8">DUF4433 domain-containing protein</fullName>
    </submittedName>
</protein>
<keyword evidence="5 6" id="KW-0238">DNA-binding</keyword>
<keyword evidence="1 6" id="KW-1277">Toxin-antitoxin system</keyword>
<accession>A0A6A1TNK0</accession>
<dbReference type="Proteomes" id="UP000386575">
    <property type="component" value="Unassembled WGS sequence"/>
</dbReference>
<organism evidence="8 9">
    <name type="scientific">Neorhizobium galegae</name>
    <name type="common">Rhizobium galegae</name>
    <dbReference type="NCBI Taxonomy" id="399"/>
    <lineage>
        <taxon>Bacteria</taxon>
        <taxon>Pseudomonadati</taxon>
        <taxon>Pseudomonadota</taxon>
        <taxon>Alphaproteobacteria</taxon>
        <taxon>Hyphomicrobiales</taxon>
        <taxon>Rhizobiaceae</taxon>
        <taxon>Rhizobium/Agrobacterium group</taxon>
        <taxon>Neorhizobium</taxon>
    </lineage>
</organism>
<evidence type="ECO:0000256" key="2">
    <source>
        <dbReference type="ARBA" id="ARBA00022676"/>
    </source>
</evidence>
<name>A0A6A1TNK0_NEOGA</name>
<evidence type="ECO:0000256" key="3">
    <source>
        <dbReference type="ARBA" id="ARBA00022679"/>
    </source>
</evidence>
<gene>
    <name evidence="8" type="ORF">F4V91_07320</name>
</gene>
<evidence type="ECO:0000256" key="6">
    <source>
        <dbReference type="PROSITE-ProRule" id="PRU01362"/>
    </source>
</evidence>
<keyword evidence="2" id="KW-0328">Glycosyltransferase</keyword>
<evidence type="ECO:0000256" key="5">
    <source>
        <dbReference type="ARBA" id="ARBA00023125"/>
    </source>
</evidence>
<dbReference type="InterPro" id="IPR029494">
    <property type="entry name" value="DarT"/>
</dbReference>
<evidence type="ECO:0000313" key="9">
    <source>
        <dbReference type="Proteomes" id="UP000386575"/>
    </source>
</evidence>
<dbReference type="AlphaFoldDB" id="A0A6A1TNK0"/>
<sequence length="235" mass="26263">MTMDILTALKERGITRLCHFTPARNLAHIAAGRVGILSTASLEADERAAYNQTDLQRFDGKKTHICCSIQFPNAWYFEKARGEERLFTDWVVLLISPHYLAEQETYFCPRNAAAEYGRHIVSGAAGFVSMFAPAVPGARDQVRRRGQQHRNNCPTDEQAEILIHDRILLKDILGVAVNSAEQAGTERARMRANGVDPDQFQFVIAPQMFNKYALSQVIRQGAVANETAYTPPVTI</sequence>
<dbReference type="GO" id="GO:0003677">
    <property type="term" value="F:DNA binding"/>
    <property type="evidence" value="ECO:0007669"/>
    <property type="project" value="UniProtKB-UniRule"/>
</dbReference>
<feature type="domain" description="DarT" evidence="7">
    <location>
        <begin position="15"/>
        <end position="210"/>
    </location>
</feature>
<dbReference type="Pfam" id="PF14487">
    <property type="entry name" value="DarT"/>
    <property type="match status" value="1"/>
</dbReference>
<comment type="caution">
    <text evidence="8">The sequence shown here is derived from an EMBL/GenBank/DDBJ whole genome shotgun (WGS) entry which is preliminary data.</text>
</comment>
<dbReference type="EMBL" id="VZUL01000002">
    <property type="protein sequence ID" value="KAB1086262.1"/>
    <property type="molecule type" value="Genomic_DNA"/>
</dbReference>
<dbReference type="PROSITE" id="PS52018">
    <property type="entry name" value="DART"/>
    <property type="match status" value="1"/>
</dbReference>
<evidence type="ECO:0000259" key="7">
    <source>
        <dbReference type="PROSITE" id="PS52018"/>
    </source>
</evidence>
<evidence type="ECO:0000256" key="1">
    <source>
        <dbReference type="ARBA" id="ARBA00022649"/>
    </source>
</evidence>
<keyword evidence="3" id="KW-0808">Transferase</keyword>
<dbReference type="RefSeq" id="WP_151041728.1">
    <property type="nucleotide sequence ID" value="NZ_VZUL01000002.1"/>
</dbReference>
<dbReference type="GO" id="GO:0016779">
    <property type="term" value="F:nucleotidyltransferase activity"/>
    <property type="evidence" value="ECO:0007669"/>
    <property type="project" value="UniProtKB-KW"/>
</dbReference>
<comment type="similarity">
    <text evidence="6">Belongs to the DarT ADP-ribosyltransferase family.</text>
</comment>
<evidence type="ECO:0000256" key="4">
    <source>
        <dbReference type="ARBA" id="ARBA00022695"/>
    </source>
</evidence>
<dbReference type="GO" id="GO:0016757">
    <property type="term" value="F:glycosyltransferase activity"/>
    <property type="evidence" value="ECO:0007669"/>
    <property type="project" value="UniProtKB-KW"/>
</dbReference>